<reference evidence="2 3" key="1">
    <citation type="submission" date="2020-12" db="EMBL/GenBank/DDBJ databases">
        <title>Draft genome sequence of Halomonas pacifica strain CARE-V15.</title>
        <authorList>
            <person name="Vignesh N."/>
            <person name="Thabitha A."/>
            <person name="Saravanan R."/>
            <person name="Manigandan V."/>
        </authorList>
    </citation>
    <scope>NUCLEOTIDE SEQUENCE [LARGE SCALE GENOMIC DNA]</scope>
    <source>
        <strain evidence="2 3">CARE-V15</strain>
    </source>
</reference>
<dbReference type="Pfam" id="PF04402">
    <property type="entry name" value="SIMPL"/>
    <property type="match status" value="1"/>
</dbReference>
<dbReference type="Proteomes" id="UP000651738">
    <property type="component" value="Unassembled WGS sequence"/>
</dbReference>
<gene>
    <name evidence="2" type="ORF">I7V36_17670</name>
</gene>
<dbReference type="AlphaFoldDB" id="A0ABD4L592"/>
<evidence type="ECO:0000313" key="3">
    <source>
        <dbReference type="Proteomes" id="UP000651738"/>
    </source>
</evidence>
<comment type="caution">
    <text evidence="2">The sequence shown here is derived from an EMBL/GenBank/DDBJ whole genome shotgun (WGS) entry which is preliminary data.</text>
</comment>
<dbReference type="PANTHER" id="PTHR34387">
    <property type="entry name" value="SLR1258 PROTEIN"/>
    <property type="match status" value="1"/>
</dbReference>
<sequence length="253" mass="27533">MTRLALSTRLLGLGLLAGALLTTPALAQERPDRQLHVQAQATLEVVPDKATLSARLWERTPLIEVDATPDPEALGEARARLEERTGELIRTLEAAGLDSEAINAGSLQVRPDQVHSQRDGEREVRVRTQIERPIQLSLNDLEQVPLILDALTEAGVDALDGIQYDLMDRDAATDRALTRALERARHKAELMAETLGVELSGVLQVQETQAPVFMPRMMSARADMAESGGAAAEYRPGRIAIDAGVDVTWEIAP</sequence>
<evidence type="ECO:0000256" key="1">
    <source>
        <dbReference type="SAM" id="SignalP"/>
    </source>
</evidence>
<organism evidence="2 3">
    <name type="scientific">Bisbaumannia pacifica</name>
    <dbReference type="NCBI Taxonomy" id="77098"/>
    <lineage>
        <taxon>Bacteria</taxon>
        <taxon>Pseudomonadati</taxon>
        <taxon>Pseudomonadota</taxon>
        <taxon>Gammaproteobacteria</taxon>
        <taxon>Oceanospirillales</taxon>
        <taxon>Halomonadaceae</taxon>
        <taxon>Bisbaumannia</taxon>
    </lineage>
</organism>
<evidence type="ECO:0000313" key="2">
    <source>
        <dbReference type="EMBL" id="MBH8581935.1"/>
    </source>
</evidence>
<keyword evidence="1" id="KW-0732">Signal</keyword>
<dbReference type="Gene3D" id="3.30.110.170">
    <property type="entry name" value="Protein of unknown function (DUF541), domain 1"/>
    <property type="match status" value="1"/>
</dbReference>
<dbReference type="PANTHER" id="PTHR34387:SF1">
    <property type="entry name" value="PERIPLASMIC IMMUNOGENIC PROTEIN"/>
    <property type="match status" value="1"/>
</dbReference>
<proteinExistence type="predicted"/>
<feature type="signal peptide" evidence="1">
    <location>
        <begin position="1"/>
        <end position="27"/>
    </location>
</feature>
<dbReference type="RefSeq" id="WP_198058619.1">
    <property type="nucleotide sequence ID" value="NZ_JAEDAF010000027.1"/>
</dbReference>
<dbReference type="InterPro" id="IPR007497">
    <property type="entry name" value="SIMPL/DUF541"/>
</dbReference>
<dbReference type="EMBL" id="JAEDAF010000027">
    <property type="protein sequence ID" value="MBH8581935.1"/>
    <property type="molecule type" value="Genomic_DNA"/>
</dbReference>
<dbReference type="Gene3D" id="3.30.70.2970">
    <property type="entry name" value="Protein of unknown function (DUF541), domain 2"/>
    <property type="match status" value="1"/>
</dbReference>
<name>A0ABD4L592_9GAMM</name>
<protein>
    <submittedName>
        <fullName evidence="2">SIMPL domain-containing protein</fullName>
    </submittedName>
</protein>
<accession>A0ABD4L592</accession>
<dbReference type="InterPro" id="IPR052022">
    <property type="entry name" value="26kDa_periplasmic_antigen"/>
</dbReference>
<feature type="chain" id="PRO_5044846358" evidence="1">
    <location>
        <begin position="28"/>
        <end position="253"/>
    </location>
</feature>